<accession>A0A2D0MYJ4</accession>
<evidence type="ECO:0000313" key="3">
    <source>
        <dbReference type="Proteomes" id="UP000223913"/>
    </source>
</evidence>
<keyword evidence="3" id="KW-1185">Reference proteome</keyword>
<protein>
    <submittedName>
        <fullName evidence="2">Uncharacterized protein</fullName>
    </submittedName>
</protein>
<dbReference type="Proteomes" id="UP000223913">
    <property type="component" value="Unassembled WGS sequence"/>
</dbReference>
<gene>
    <name evidence="2" type="ORF">CRP01_37400</name>
</gene>
<sequence length="205" mass="23531">MINDRDPEDAGLRERYLIIMKISQLPVVLLILGSWSCGDPPESSGKGKEHPTPELSDTLSLPPFRVSRSRDSLYARAYWYIYRFNALSSSAKEVFLVNQNGDTLRKAPFLTVSIPLMSTTHKGDTATYTFNLRDQMVPAGRYNALFYQITFVKGQLHSGMSDDNFIMDLRDYPDQVDTLFVQELHRYRGELPDILRKEAIRRAVY</sequence>
<feature type="region of interest" description="Disordered" evidence="1">
    <location>
        <begin position="40"/>
        <end position="60"/>
    </location>
</feature>
<name>A0A2D0MYJ4_FLAN2</name>
<dbReference type="EMBL" id="PDUD01000056">
    <property type="protein sequence ID" value="PHN01344.1"/>
    <property type="molecule type" value="Genomic_DNA"/>
</dbReference>
<comment type="caution">
    <text evidence="2">The sequence shown here is derived from an EMBL/GenBank/DDBJ whole genome shotgun (WGS) entry which is preliminary data.</text>
</comment>
<evidence type="ECO:0000256" key="1">
    <source>
        <dbReference type="SAM" id="MobiDB-lite"/>
    </source>
</evidence>
<dbReference type="AlphaFoldDB" id="A0A2D0MYJ4"/>
<organism evidence="2 3">
    <name type="scientific">Flavilitoribacter nigricans (strain ATCC 23147 / DSM 23189 / NBRC 102662 / NCIMB 1420 / SS-2)</name>
    <name type="common">Lewinella nigricans</name>
    <dbReference type="NCBI Taxonomy" id="1122177"/>
    <lineage>
        <taxon>Bacteria</taxon>
        <taxon>Pseudomonadati</taxon>
        <taxon>Bacteroidota</taxon>
        <taxon>Saprospiria</taxon>
        <taxon>Saprospirales</taxon>
        <taxon>Lewinellaceae</taxon>
        <taxon>Flavilitoribacter</taxon>
    </lineage>
</organism>
<proteinExistence type="predicted"/>
<reference evidence="2 3" key="1">
    <citation type="submission" date="2017-10" db="EMBL/GenBank/DDBJ databases">
        <title>The draft genome sequence of Lewinella nigricans NBRC 102662.</title>
        <authorList>
            <person name="Wang K."/>
        </authorList>
    </citation>
    <scope>NUCLEOTIDE SEQUENCE [LARGE SCALE GENOMIC DNA]</scope>
    <source>
        <strain evidence="2 3">NBRC 102662</strain>
    </source>
</reference>
<evidence type="ECO:0000313" key="2">
    <source>
        <dbReference type="EMBL" id="PHN01344.1"/>
    </source>
</evidence>